<sequence length="43" mass="5238">MLWFPHHCGYFYVHLKKLVSALLLRYNREMGRAMLNVLFLSRL</sequence>
<comment type="caution">
    <text evidence="1">The sequence shown here is derived from an EMBL/GenBank/DDBJ whole genome shotgun (WGS) entry which is preliminary data.</text>
</comment>
<gene>
    <name evidence="1" type="ORF">DCCM_3783</name>
</gene>
<proteinExistence type="predicted"/>
<dbReference type="Proteomes" id="UP000239549">
    <property type="component" value="Unassembled WGS sequence"/>
</dbReference>
<protein>
    <submittedName>
        <fullName evidence="1">Uncharacterized protein</fullName>
    </submittedName>
</protein>
<dbReference type="EMBL" id="BFAV01000149">
    <property type="protein sequence ID" value="GBF34663.1"/>
    <property type="molecule type" value="Genomic_DNA"/>
</dbReference>
<organism evidence="1 2">
    <name type="scientific">Desulfocucumis palustris</name>
    <dbReference type="NCBI Taxonomy" id="1898651"/>
    <lineage>
        <taxon>Bacteria</taxon>
        <taxon>Bacillati</taxon>
        <taxon>Bacillota</taxon>
        <taxon>Clostridia</taxon>
        <taxon>Eubacteriales</taxon>
        <taxon>Desulfocucumaceae</taxon>
        <taxon>Desulfocucumis</taxon>
    </lineage>
</organism>
<evidence type="ECO:0000313" key="1">
    <source>
        <dbReference type="EMBL" id="GBF34663.1"/>
    </source>
</evidence>
<dbReference type="AlphaFoldDB" id="A0A2L2XG24"/>
<reference evidence="2" key="1">
    <citation type="submission" date="2018-02" db="EMBL/GenBank/DDBJ databases">
        <title>Genome sequence of Desulfocucumis palustris strain NAW-5.</title>
        <authorList>
            <person name="Watanabe M."/>
            <person name="Kojima H."/>
            <person name="Fukui M."/>
        </authorList>
    </citation>
    <scope>NUCLEOTIDE SEQUENCE [LARGE SCALE GENOMIC DNA]</scope>
    <source>
        <strain evidence="2">NAW-5</strain>
    </source>
</reference>
<evidence type="ECO:0000313" key="2">
    <source>
        <dbReference type="Proteomes" id="UP000239549"/>
    </source>
</evidence>
<accession>A0A2L2XG24</accession>
<keyword evidence="2" id="KW-1185">Reference proteome</keyword>
<name>A0A2L2XG24_9FIRM</name>